<dbReference type="GO" id="GO:0008289">
    <property type="term" value="F:lipid binding"/>
    <property type="evidence" value="ECO:0007669"/>
    <property type="project" value="UniProtKB-KW"/>
</dbReference>
<protein>
    <submittedName>
        <fullName evidence="2">DegV family protein</fullName>
    </submittedName>
</protein>
<reference evidence="2 3" key="1">
    <citation type="submission" date="2014-04" db="EMBL/GenBank/DDBJ databases">
        <title>Complete genome sequence of Mycoplasma bovis attenuated strain P150.</title>
        <authorList>
            <person name="Qi J."/>
            <person name="Guo A."/>
        </authorList>
    </citation>
    <scope>NUCLEOTIDE SEQUENCE [LARGE SCALE GENOMIC DNA]</scope>
    <source>
        <strain evidence="2 3">HB0801-P150</strain>
    </source>
</reference>
<proteinExistence type="predicted"/>
<keyword evidence="1" id="KW-0446">Lipid-binding</keyword>
<accession>A0A8D4DA86</accession>
<dbReference type="SUPFAM" id="SSF82549">
    <property type="entry name" value="DAK1/DegV-like"/>
    <property type="match status" value="1"/>
</dbReference>
<dbReference type="Gene3D" id="3.40.50.10170">
    <property type="match status" value="1"/>
</dbReference>
<dbReference type="NCBIfam" id="TIGR00762">
    <property type="entry name" value="DegV"/>
    <property type="match status" value="1"/>
</dbReference>
<dbReference type="PROSITE" id="PS51482">
    <property type="entry name" value="DEGV"/>
    <property type="match status" value="1"/>
</dbReference>
<evidence type="ECO:0000313" key="2">
    <source>
        <dbReference type="EMBL" id="AMW25966.1"/>
    </source>
</evidence>
<dbReference type="InterPro" id="IPR003797">
    <property type="entry name" value="DegV"/>
</dbReference>
<dbReference type="PANTHER" id="PTHR33434:SF2">
    <property type="entry name" value="FATTY ACID-BINDING PROTEIN TM_1468"/>
    <property type="match status" value="1"/>
</dbReference>
<dbReference type="InterPro" id="IPR043168">
    <property type="entry name" value="DegV_C"/>
</dbReference>
<dbReference type="Proteomes" id="UP000076372">
    <property type="component" value="Chromosome"/>
</dbReference>
<dbReference type="InterPro" id="IPR050270">
    <property type="entry name" value="DegV_domain_contain"/>
</dbReference>
<name>A0A8D4DA86_MYCBV</name>
<dbReference type="Pfam" id="PF02645">
    <property type="entry name" value="DegV"/>
    <property type="match status" value="1"/>
</dbReference>
<evidence type="ECO:0000256" key="1">
    <source>
        <dbReference type="ARBA" id="ARBA00023121"/>
    </source>
</evidence>
<evidence type="ECO:0000313" key="3">
    <source>
        <dbReference type="Proteomes" id="UP000076372"/>
    </source>
</evidence>
<dbReference type="AlphaFoldDB" id="A0A8D4DA86"/>
<gene>
    <name evidence="2" type="ORF">BC94_0738</name>
</gene>
<dbReference type="EMBL" id="CP007590">
    <property type="protein sequence ID" value="AMW25966.1"/>
    <property type="molecule type" value="Genomic_DNA"/>
</dbReference>
<sequence length="330" mass="38339">MLFILNKIAIFLLYKIFKLFNLYVFIYNVAMKYAIVTDSSIGLTKAQTEKLGWFFLPLNLVIDGVNYADGVDITSDTLFEKFTLESDVKSSMFNMQYAIDLFTDLSKEYDIIFVYPISQHLSNSYQALKTMEKDFSKLRVIQSKQVMMPLLWDVIWFDHMLKTDSSKYDEYIKHLENPSWKHSVSVIPKYNRYLVKGGRLHPAAALVARMLKLVPIIKWEDGQLMKENIGRNFEKTISKNLSQKYESFKVPSGFTLTPVIIHQGASKESLDEYKKIVYDYWKKDPMIFSFSPVIEIHTGPETHVLGLMIFPTNIIDVLKEKLTLIGLWNS</sequence>
<dbReference type="PANTHER" id="PTHR33434">
    <property type="entry name" value="DEGV DOMAIN-CONTAINING PROTEIN DR_1986-RELATED"/>
    <property type="match status" value="1"/>
</dbReference>
<dbReference type="Gene3D" id="3.30.1180.10">
    <property type="match status" value="1"/>
</dbReference>
<organism evidence="2 3">
    <name type="scientific">Mycoplasmopsis bovis</name>
    <name type="common">Mycoplasma bovis</name>
    <dbReference type="NCBI Taxonomy" id="28903"/>
    <lineage>
        <taxon>Bacteria</taxon>
        <taxon>Bacillati</taxon>
        <taxon>Mycoplasmatota</taxon>
        <taxon>Mycoplasmoidales</taxon>
        <taxon>Metamycoplasmataceae</taxon>
        <taxon>Mycoplasmopsis</taxon>
    </lineage>
</organism>